<feature type="compositionally biased region" description="Polar residues" evidence="1">
    <location>
        <begin position="199"/>
        <end position="208"/>
    </location>
</feature>
<dbReference type="InterPro" id="IPR014756">
    <property type="entry name" value="Ig_E-set"/>
</dbReference>
<dbReference type="SUPFAM" id="SSF81296">
    <property type="entry name" value="E set domains"/>
    <property type="match status" value="1"/>
</dbReference>
<dbReference type="PANTHER" id="PTHR47434">
    <property type="entry name" value="PROTEIN PTST HOMOLOG 3, CHLOROPLASTIC"/>
    <property type="match status" value="1"/>
</dbReference>
<reference evidence="3 4" key="1">
    <citation type="submission" date="2020-06" db="EMBL/GenBank/DDBJ databases">
        <title>WGS assembly of Ceratodon purpureus strain R40.</title>
        <authorList>
            <person name="Carey S.B."/>
            <person name="Jenkins J."/>
            <person name="Shu S."/>
            <person name="Lovell J.T."/>
            <person name="Sreedasyam A."/>
            <person name="Maumus F."/>
            <person name="Tiley G.P."/>
            <person name="Fernandez-Pozo N."/>
            <person name="Barry K."/>
            <person name="Chen C."/>
            <person name="Wang M."/>
            <person name="Lipzen A."/>
            <person name="Daum C."/>
            <person name="Saski C.A."/>
            <person name="Payton A.C."/>
            <person name="Mcbreen J.C."/>
            <person name="Conrad R.E."/>
            <person name="Kollar L.M."/>
            <person name="Olsson S."/>
            <person name="Huttunen S."/>
            <person name="Landis J.B."/>
            <person name="Wickett N.J."/>
            <person name="Johnson M.G."/>
            <person name="Rensing S.A."/>
            <person name="Grimwood J."/>
            <person name="Schmutz J."/>
            <person name="Mcdaniel S.F."/>
        </authorList>
    </citation>
    <scope>NUCLEOTIDE SEQUENCE [LARGE SCALE GENOMIC DNA]</scope>
    <source>
        <strain evidence="3 4">R40</strain>
    </source>
</reference>
<feature type="region of interest" description="Disordered" evidence="1">
    <location>
        <begin position="59"/>
        <end position="85"/>
    </location>
</feature>
<feature type="domain" description="AMP-activated protein kinase glycogen-binding" evidence="2">
    <location>
        <begin position="458"/>
        <end position="545"/>
    </location>
</feature>
<dbReference type="AlphaFoldDB" id="A0A8T0HKL3"/>
<evidence type="ECO:0000256" key="1">
    <source>
        <dbReference type="SAM" id="MobiDB-lite"/>
    </source>
</evidence>
<feature type="region of interest" description="Disordered" evidence="1">
    <location>
        <begin position="220"/>
        <end position="262"/>
    </location>
</feature>
<comment type="caution">
    <text evidence="3">The sequence shown here is derived from an EMBL/GenBank/DDBJ whole genome shotgun (WGS) entry which is preliminary data.</text>
</comment>
<evidence type="ECO:0000259" key="2">
    <source>
        <dbReference type="Pfam" id="PF16561"/>
    </source>
</evidence>
<dbReference type="Proteomes" id="UP000822688">
    <property type="component" value="Chromosome 6"/>
</dbReference>
<name>A0A8T0HKL3_CERPU</name>
<feature type="compositionally biased region" description="Polar residues" evidence="1">
    <location>
        <begin position="143"/>
        <end position="158"/>
    </location>
</feature>
<evidence type="ECO:0000313" key="4">
    <source>
        <dbReference type="Proteomes" id="UP000822688"/>
    </source>
</evidence>
<dbReference type="PANTHER" id="PTHR47434:SF2">
    <property type="entry name" value="PROTEIN PTST HOMOLOG 3, CHLOROPLASTIC"/>
    <property type="match status" value="1"/>
</dbReference>
<feature type="region of interest" description="Disordered" evidence="1">
    <location>
        <begin position="143"/>
        <end position="167"/>
    </location>
</feature>
<dbReference type="Pfam" id="PF16561">
    <property type="entry name" value="AMPK1_CBM"/>
    <property type="match status" value="1"/>
</dbReference>
<sequence>MATSVPILQTSAPILCRGGKERFIAGDLGFERLRTSCFRRGFTSTVGLPHHVFCSTSSRAWDSSTRRNSRSPNRIKNEEGSSAAKPVTVLPGDMKLLRDLQEFISSADLPPHQVPSTRELARRGRQDLANAVRRRGEKALSQLLSNPNFLSNNGTPKQSKPKSVLATASKSVVSDTSNGIFNPEVVSSSSSQPQGSEVFPQTTDLVPQSRTGLLIPHYEAAVERRPHNRPYQNDSSTSDDPIKVTDPDSSSMSHGEGKNTRVVPRKPEWTRFSEVTAAYEGDSDNEEDIELYTYEDSSDVEDDKRARLKRFESLQKTEESKSWLKAAMLRSKLNAFFDKPVEKNMARPRRNLEAVFDIIAKQRESERFLQVGEQHNDMLSAVGADPAAEIARLSALLHTKEMKNLRLSRELEETKAMLALVRAKHSAELAQSKQLAVEQDLRLHAAEQALNSLKLRQVDWWGEGNRVELAGSFNGWQHHVYLLPDLSSRASQLPGTRGPLLWRVELWLYPGVYEIKFIVDGKWVLDNRLDIVQGHMGENNLLYVEP</sequence>
<organism evidence="3 4">
    <name type="scientific">Ceratodon purpureus</name>
    <name type="common">Fire moss</name>
    <name type="synonym">Dicranum purpureum</name>
    <dbReference type="NCBI Taxonomy" id="3225"/>
    <lineage>
        <taxon>Eukaryota</taxon>
        <taxon>Viridiplantae</taxon>
        <taxon>Streptophyta</taxon>
        <taxon>Embryophyta</taxon>
        <taxon>Bryophyta</taxon>
        <taxon>Bryophytina</taxon>
        <taxon>Bryopsida</taxon>
        <taxon>Dicranidae</taxon>
        <taxon>Pseudoditrichales</taxon>
        <taxon>Ditrichaceae</taxon>
        <taxon>Ceratodon</taxon>
    </lineage>
</organism>
<dbReference type="Gene3D" id="2.60.40.10">
    <property type="entry name" value="Immunoglobulins"/>
    <property type="match status" value="1"/>
</dbReference>
<evidence type="ECO:0000313" key="3">
    <source>
        <dbReference type="EMBL" id="KAG0571298.1"/>
    </source>
</evidence>
<feature type="compositionally biased region" description="Polar residues" evidence="1">
    <location>
        <begin position="230"/>
        <end position="239"/>
    </location>
</feature>
<accession>A0A8T0HKL3</accession>
<gene>
    <name evidence="3" type="ORF">KC19_6G227000</name>
</gene>
<keyword evidence="4" id="KW-1185">Reference proteome</keyword>
<feature type="region of interest" description="Disordered" evidence="1">
    <location>
        <begin position="183"/>
        <end position="208"/>
    </location>
</feature>
<protein>
    <recommendedName>
        <fullName evidence="2">AMP-activated protein kinase glycogen-binding domain-containing protein</fullName>
    </recommendedName>
</protein>
<dbReference type="EMBL" id="CM026427">
    <property type="protein sequence ID" value="KAG0571298.1"/>
    <property type="molecule type" value="Genomic_DNA"/>
</dbReference>
<dbReference type="InterPro" id="IPR013783">
    <property type="entry name" value="Ig-like_fold"/>
</dbReference>
<proteinExistence type="predicted"/>
<dbReference type="CDD" id="cd02859">
    <property type="entry name" value="E_set_AMPKbeta_like_N"/>
    <property type="match status" value="1"/>
</dbReference>
<feature type="compositionally biased region" description="Low complexity" evidence="1">
    <location>
        <begin position="183"/>
        <end position="197"/>
    </location>
</feature>
<dbReference type="InterPro" id="IPR032640">
    <property type="entry name" value="AMPK1_CBM"/>
</dbReference>